<dbReference type="EMBL" id="FNGO01000013">
    <property type="protein sequence ID" value="SDL98439.1"/>
    <property type="molecule type" value="Genomic_DNA"/>
</dbReference>
<sequence>MLDKLYLRGFKSFAEPVTVDFSDSRITTIVGPNGSGKSNIVDAIRWVMGEQSPSALRGSRMSDVIFSGTDERQARSEAEVRIVLNNEFGRLDIDEDQVTLSRLVDQEGRSDYYINGEASRLRDFQELLDDTGLNQEPYSVVGQNRVEAILGSSPEKLRGMFEEAAGISRHRRRKEEAERRLERTEQDLTRVEDLINELKTRLKPLEKEAEKAREYKRIYSRMKNLEASYLAATYRKNRKQLEALEEKSIKHNEKKQEIGSRLEQFKDTREEIKVEKEKLEDEREELAGEIFQTKSRIQEIDNNLEILDEREKNLAERLKAVKRRLDGTERRKKEQRRELEELRERQKKLKEELAEESHRQQEILAARDRLLREKSFVKARLEKDIKLSAPKRKEDLGQSRAVCRERIRTIEERIRSLERKLNSSEKKAQKLLQEIGELDPRLTALRRRYLQVKKIEVGLAERLENLRRRKDDLTGELEKLRSDYARCRSRWQARRRVERKAEGYYRGVREVIKADLKGIIGPVARLIEAPAEYEKALTVGLGSRMQQVVVEDTDVARKAIAYLRKNESGRATFLPLDRIEGRSIFPEELGLAGFEGLTAAAHQVVDYPEYLEDIVHYLLGRVFIADNMKAAVNISRRTNSGLRVVTLKGSIVNPGGSMTGGTQQQQKSHLLSRSREKRELARKAAALRQKMKEKRSEIEITEENIADIAGFRRGREKLAAALKEKGEKIKAELRSCRQEHTGLKEEIEELFKERLFLGADRISLNNRLELIGARMERARSRQRRRKNIRNTFKSRRDHLQQKREEIDNLQQKTELKLAGYREKIASLAEQGDEKAEKIEDLDERLAGLKEELQELKESEEDIEARREKLKNKRKNSASSLQSCQKRQEELEKNLQEHRQNLSRLEKRIENFQQEKEEIEEKINSLKLKRGKIESQQERIRGRLEDKYELEVEKALKEFSTGQDCEAPRAEIKELESRLKELGEVNTGAIEEYERLSERCEFLEEERQDLQEARSSIKGVISSLEEEMGELFLTTFAEVNEEFEKIFPRLFGGGEAALQLTDRNNPLTTGVSIKARPPGKNLSSLSLLSGGEKALTAIALIFAFLEVEPSPVYVLDEIDSSLDDANLDMFAGYIRDYSRESQFITVTHRKRLMTAADTVYGITMEEDGVSQLVSLQYDE</sequence>
<dbReference type="GO" id="GO:0007059">
    <property type="term" value="P:chromosome segregation"/>
    <property type="evidence" value="ECO:0007669"/>
    <property type="project" value="UniProtKB-UniRule"/>
</dbReference>
<dbReference type="AlphaFoldDB" id="A0A1G9PI75"/>
<dbReference type="OrthoDB" id="9808768at2"/>
<feature type="coiled-coil region" evidence="6">
    <location>
        <begin position="971"/>
        <end position="1026"/>
    </location>
</feature>
<dbReference type="InterPro" id="IPR036277">
    <property type="entry name" value="SMC_hinge_sf"/>
</dbReference>
<gene>
    <name evidence="6" type="primary">smc</name>
    <name evidence="9" type="ORF">SAMN04488692_11327</name>
</gene>
<dbReference type="SMART" id="SM00968">
    <property type="entry name" value="SMC_hinge"/>
    <property type="match status" value="1"/>
</dbReference>
<comment type="domain">
    <text evidence="6">Contains large globular domains required for ATP hydrolysis at each terminus and a third globular domain forming a flexible hinge near the middle of the molecule. These domains are separated by coiled-coil structures.</text>
</comment>
<dbReference type="GO" id="GO:0005694">
    <property type="term" value="C:chromosome"/>
    <property type="evidence" value="ECO:0007669"/>
    <property type="project" value="InterPro"/>
</dbReference>
<dbReference type="Pfam" id="PF02463">
    <property type="entry name" value="SMC_N"/>
    <property type="match status" value="1"/>
</dbReference>
<dbReference type="InterPro" id="IPR011890">
    <property type="entry name" value="SMC_prok"/>
</dbReference>
<accession>A0A1G9PI75</accession>
<evidence type="ECO:0000313" key="10">
    <source>
        <dbReference type="Proteomes" id="UP000199476"/>
    </source>
</evidence>
<evidence type="ECO:0000259" key="8">
    <source>
        <dbReference type="SMART" id="SM00968"/>
    </source>
</evidence>
<dbReference type="STRING" id="321763.SAMN04488692_11327"/>
<comment type="function">
    <text evidence="6">Required for chromosome condensation and partitioning.</text>
</comment>
<dbReference type="PANTHER" id="PTHR43977">
    <property type="entry name" value="STRUCTURAL MAINTENANCE OF CHROMOSOMES PROTEIN 3"/>
    <property type="match status" value="1"/>
</dbReference>
<dbReference type="InterPro" id="IPR024704">
    <property type="entry name" value="SMC"/>
</dbReference>
<evidence type="ECO:0000313" key="9">
    <source>
        <dbReference type="EMBL" id="SDL98439.1"/>
    </source>
</evidence>
<name>A0A1G9PI75_9FIRM</name>
<evidence type="ECO:0000256" key="5">
    <source>
        <dbReference type="ARBA" id="ARBA00023125"/>
    </source>
</evidence>
<keyword evidence="4 6" id="KW-0175">Coiled coil</keyword>
<dbReference type="Gene3D" id="3.30.70.1620">
    <property type="match status" value="1"/>
</dbReference>
<comment type="subcellular location">
    <subcellularLocation>
        <location evidence="6">Cytoplasm</location>
    </subcellularLocation>
</comment>
<dbReference type="InterPro" id="IPR003395">
    <property type="entry name" value="RecF/RecN/SMC_N"/>
</dbReference>
<comment type="subunit">
    <text evidence="6">Homodimer.</text>
</comment>
<organism evidence="9 10">
    <name type="scientific">Halarsenatibacter silvermanii</name>
    <dbReference type="NCBI Taxonomy" id="321763"/>
    <lineage>
        <taxon>Bacteria</taxon>
        <taxon>Bacillati</taxon>
        <taxon>Bacillota</taxon>
        <taxon>Clostridia</taxon>
        <taxon>Halanaerobiales</taxon>
        <taxon>Halarsenatibacteraceae</taxon>
        <taxon>Halarsenatibacter</taxon>
    </lineage>
</organism>
<dbReference type="GO" id="GO:0005737">
    <property type="term" value="C:cytoplasm"/>
    <property type="evidence" value="ECO:0007669"/>
    <property type="project" value="UniProtKB-SubCell"/>
</dbReference>
<feature type="binding site" evidence="6">
    <location>
        <begin position="32"/>
        <end position="39"/>
    </location>
    <ligand>
        <name>ATP</name>
        <dbReference type="ChEBI" id="CHEBI:30616"/>
    </ligand>
</feature>
<protein>
    <recommendedName>
        <fullName evidence="6">Chromosome partition protein Smc</fullName>
    </recommendedName>
</protein>
<feature type="coiled-coil region" evidence="6">
    <location>
        <begin position="167"/>
        <end position="359"/>
    </location>
</feature>
<keyword evidence="10" id="KW-1185">Reference proteome</keyword>
<evidence type="ECO:0000256" key="3">
    <source>
        <dbReference type="ARBA" id="ARBA00022840"/>
    </source>
</evidence>
<keyword evidence="1 6" id="KW-0963">Cytoplasm</keyword>
<keyword evidence="2 6" id="KW-0547">Nucleotide-binding</keyword>
<dbReference type="PIRSF" id="PIRSF005719">
    <property type="entry name" value="SMC"/>
    <property type="match status" value="1"/>
</dbReference>
<feature type="domain" description="SMC hinge" evidence="8">
    <location>
        <begin position="517"/>
        <end position="635"/>
    </location>
</feature>
<dbReference type="Pfam" id="PF06470">
    <property type="entry name" value="SMC_hinge"/>
    <property type="match status" value="1"/>
</dbReference>
<feature type="coiled-coil region" evidence="6">
    <location>
        <begin position="677"/>
        <end position="753"/>
    </location>
</feature>
<dbReference type="NCBIfam" id="TIGR02168">
    <property type="entry name" value="SMC_prok_B"/>
    <property type="match status" value="1"/>
</dbReference>
<evidence type="ECO:0000256" key="2">
    <source>
        <dbReference type="ARBA" id="ARBA00022741"/>
    </source>
</evidence>
<dbReference type="GO" id="GO:0007062">
    <property type="term" value="P:sister chromatid cohesion"/>
    <property type="evidence" value="ECO:0007669"/>
    <property type="project" value="InterPro"/>
</dbReference>
<evidence type="ECO:0000256" key="4">
    <source>
        <dbReference type="ARBA" id="ARBA00023054"/>
    </source>
</evidence>
<comment type="similarity">
    <text evidence="6">Belongs to the SMC family.</text>
</comment>
<reference evidence="9 10" key="1">
    <citation type="submission" date="2016-10" db="EMBL/GenBank/DDBJ databases">
        <authorList>
            <person name="de Groot N.N."/>
        </authorList>
    </citation>
    <scope>NUCLEOTIDE SEQUENCE [LARGE SCALE GENOMIC DNA]</scope>
    <source>
        <strain evidence="9 10">SLAS-1</strain>
    </source>
</reference>
<keyword evidence="3 6" id="KW-0067">ATP-binding</keyword>
<dbReference type="SUPFAM" id="SSF52540">
    <property type="entry name" value="P-loop containing nucleoside triphosphate hydrolases"/>
    <property type="match status" value="1"/>
</dbReference>
<evidence type="ECO:0000256" key="7">
    <source>
        <dbReference type="SAM" id="MobiDB-lite"/>
    </source>
</evidence>
<dbReference type="InterPro" id="IPR010935">
    <property type="entry name" value="SMC_hinge"/>
</dbReference>
<evidence type="ECO:0000256" key="6">
    <source>
        <dbReference type="HAMAP-Rule" id="MF_01894"/>
    </source>
</evidence>
<feature type="region of interest" description="Disordered" evidence="7">
    <location>
        <begin position="866"/>
        <end position="887"/>
    </location>
</feature>
<dbReference type="Gene3D" id="3.40.50.300">
    <property type="entry name" value="P-loop containing nucleotide triphosphate hydrolases"/>
    <property type="match status" value="2"/>
</dbReference>
<evidence type="ECO:0000256" key="1">
    <source>
        <dbReference type="ARBA" id="ARBA00022490"/>
    </source>
</evidence>
<dbReference type="InterPro" id="IPR027417">
    <property type="entry name" value="P-loop_NTPase"/>
</dbReference>
<dbReference type="HAMAP" id="MF_01894">
    <property type="entry name" value="Smc_prok"/>
    <property type="match status" value="1"/>
</dbReference>
<dbReference type="SUPFAM" id="SSF75553">
    <property type="entry name" value="Smc hinge domain"/>
    <property type="match status" value="1"/>
</dbReference>
<dbReference type="Gene3D" id="1.20.1060.20">
    <property type="match status" value="1"/>
</dbReference>
<dbReference type="GO" id="GO:0030261">
    <property type="term" value="P:chromosome condensation"/>
    <property type="evidence" value="ECO:0007669"/>
    <property type="project" value="InterPro"/>
</dbReference>
<dbReference type="Proteomes" id="UP000199476">
    <property type="component" value="Unassembled WGS sequence"/>
</dbReference>
<proteinExistence type="inferred from homology"/>
<dbReference type="GO" id="GO:0003677">
    <property type="term" value="F:DNA binding"/>
    <property type="evidence" value="ECO:0007669"/>
    <property type="project" value="UniProtKB-UniRule"/>
</dbReference>
<dbReference type="RefSeq" id="WP_089760499.1">
    <property type="nucleotide sequence ID" value="NZ_FNGO01000013.1"/>
</dbReference>
<dbReference type="GO" id="GO:0016887">
    <property type="term" value="F:ATP hydrolysis activity"/>
    <property type="evidence" value="ECO:0007669"/>
    <property type="project" value="InterPro"/>
</dbReference>
<dbReference type="GO" id="GO:0005524">
    <property type="term" value="F:ATP binding"/>
    <property type="evidence" value="ECO:0007669"/>
    <property type="project" value="UniProtKB-UniRule"/>
</dbReference>
<dbReference type="GO" id="GO:0006260">
    <property type="term" value="P:DNA replication"/>
    <property type="evidence" value="ECO:0007669"/>
    <property type="project" value="UniProtKB-UniRule"/>
</dbReference>
<keyword evidence="5 6" id="KW-0238">DNA-binding</keyword>
<feature type="coiled-coil region" evidence="6">
    <location>
        <begin position="400"/>
        <end position="490"/>
    </location>
</feature>